<evidence type="ECO:0000313" key="5">
    <source>
        <dbReference type="Proteomes" id="UP000033566"/>
    </source>
</evidence>
<dbReference type="GO" id="GO:0016853">
    <property type="term" value="F:isomerase activity"/>
    <property type="evidence" value="ECO:0007669"/>
    <property type="project" value="UniProtKB-KW"/>
</dbReference>
<keyword evidence="2" id="KW-0443">Lipid metabolism</keyword>
<dbReference type="Gene3D" id="1.10.12.10">
    <property type="entry name" value="Lyase 2-enoyl-coa Hydratase, Chain A, domain 2"/>
    <property type="match status" value="1"/>
</dbReference>
<proteinExistence type="inferred from homology"/>
<dbReference type="GO" id="GO:0006635">
    <property type="term" value="P:fatty acid beta-oxidation"/>
    <property type="evidence" value="ECO:0007669"/>
    <property type="project" value="TreeGrafter"/>
</dbReference>
<dbReference type="InterPro" id="IPR014748">
    <property type="entry name" value="Enoyl-CoA_hydra_C"/>
</dbReference>
<dbReference type="InterPro" id="IPR029045">
    <property type="entry name" value="ClpP/crotonase-like_dom_sf"/>
</dbReference>
<evidence type="ECO:0000256" key="3">
    <source>
        <dbReference type="ARBA" id="ARBA00023239"/>
    </source>
</evidence>
<dbReference type="PANTHER" id="PTHR11941:SF169">
    <property type="entry name" value="(7AS)-7A-METHYL-1,5-DIOXO-2,3,5,6,7,7A-HEXAHYDRO-1H-INDENE-CARBOXYL-COA HYDROLASE"/>
    <property type="match status" value="1"/>
</dbReference>
<dbReference type="InterPro" id="IPR001753">
    <property type="entry name" value="Enoyl-CoA_hydra/iso"/>
</dbReference>
<dbReference type="HOGENOM" id="CLU_009834_7_4_11"/>
<comment type="similarity">
    <text evidence="1">Belongs to the enoyl-CoA hydratase/isomerase family.</text>
</comment>
<dbReference type="Gene3D" id="3.90.226.10">
    <property type="entry name" value="2-enoyl-CoA Hydratase, Chain A, domain 1"/>
    <property type="match status" value="1"/>
</dbReference>
<evidence type="ECO:0000313" key="4">
    <source>
        <dbReference type="EMBL" id="AKE38536.1"/>
    </source>
</evidence>
<keyword evidence="3" id="KW-0456">Lyase</keyword>
<dbReference type="GO" id="GO:0016829">
    <property type="term" value="F:lyase activity"/>
    <property type="evidence" value="ECO:0007669"/>
    <property type="project" value="UniProtKB-KW"/>
</dbReference>
<evidence type="ECO:0000256" key="2">
    <source>
        <dbReference type="ARBA" id="ARBA00023098"/>
    </source>
</evidence>
<dbReference type="RefSeq" id="WP_035106797.1">
    <property type="nucleotide sequence ID" value="NZ_CP011311.1"/>
</dbReference>
<dbReference type="EMBL" id="CP011311">
    <property type="protein sequence ID" value="AKE38536.1"/>
    <property type="molecule type" value="Genomic_DNA"/>
</dbReference>
<evidence type="ECO:0000256" key="1">
    <source>
        <dbReference type="ARBA" id="ARBA00005254"/>
    </source>
</evidence>
<dbReference type="Pfam" id="PF00378">
    <property type="entry name" value="ECH_1"/>
    <property type="match status" value="1"/>
</dbReference>
<organism evidence="4 5">
    <name type="scientific">Corynebacterium camporealensis</name>
    <dbReference type="NCBI Taxonomy" id="161896"/>
    <lineage>
        <taxon>Bacteria</taxon>
        <taxon>Bacillati</taxon>
        <taxon>Actinomycetota</taxon>
        <taxon>Actinomycetes</taxon>
        <taxon>Mycobacteriales</taxon>
        <taxon>Corynebacteriaceae</taxon>
        <taxon>Corynebacterium</taxon>
    </lineage>
</organism>
<dbReference type="PANTHER" id="PTHR11941">
    <property type="entry name" value="ENOYL-COA HYDRATASE-RELATED"/>
    <property type="match status" value="1"/>
</dbReference>
<name>A0A0F6TAS7_9CORY</name>
<gene>
    <name evidence="4" type="ORF">UL81_02775</name>
</gene>
<dbReference type="EC" id="5.3.3.18" evidence="4"/>
<dbReference type="SUPFAM" id="SSF52096">
    <property type="entry name" value="ClpP/crotonase"/>
    <property type="match status" value="1"/>
</dbReference>
<dbReference type="OrthoDB" id="3473569at2"/>
<dbReference type="CDD" id="cd06558">
    <property type="entry name" value="crotonase-like"/>
    <property type="match status" value="1"/>
</dbReference>
<accession>A0A0F6TAS7</accession>
<protein>
    <submittedName>
        <fullName evidence="4">Enoyl-CoA hydratase/carnithine racemase</fullName>
        <ecNumber evidence="4">5.3.3.18</ecNumber>
    </submittedName>
</protein>
<dbReference type="KEGG" id="ccj:UL81_02775"/>
<dbReference type="Proteomes" id="UP000033566">
    <property type="component" value="Chromosome"/>
</dbReference>
<reference evidence="4 5" key="1">
    <citation type="journal article" date="2015" name="Genome Announc.">
        <title>Complete Genome Sequence of Corynebacterium camporealensis DSM 44610, Isolated from the Milk of a Manchega Sheep with Subclinical Mastitis.</title>
        <authorList>
            <person name="Ruckert C."/>
            <person name="Albersmeier A."/>
            <person name="Winkler A."/>
            <person name="Tauch A."/>
        </authorList>
    </citation>
    <scope>NUCLEOTIDE SEQUENCE [LARGE SCALE GENOMIC DNA]</scope>
    <source>
        <strain evidence="4 5">DSM 44610</strain>
    </source>
</reference>
<keyword evidence="5" id="KW-1185">Reference proteome</keyword>
<dbReference type="PATRIC" id="fig|161896.4.peg.546"/>
<sequence>MSSNVESFVENNVGYIYLDRQKSRNALTFEMLRSIELTVREWSVQPEVRCIVFSGKGKAYCAGDDLIDMGTSKYPVPEDKFVEYLSGYPEACKAFRECPKPIICSVHGYALGAGLELALSCDLLIAEKGCGIGLPFVLRGFSSGTHLLARLTNRMFASRLLFTGDIVPVENLEAFGLVHSLTEADERESKTKNLAEKIAQLPTKTIGLMKKAMDASDSLDERSAWVVQAQSTVTGTLTEDYAEGRRAFAEKRDPVFTGK</sequence>
<dbReference type="AlphaFoldDB" id="A0A0F6TAS7"/>
<dbReference type="STRING" id="161896.UL81_02775"/>
<keyword evidence="4" id="KW-0413">Isomerase</keyword>